<dbReference type="GO" id="GO:0003677">
    <property type="term" value="F:DNA binding"/>
    <property type="evidence" value="ECO:0007669"/>
    <property type="project" value="UniProtKB-KW"/>
</dbReference>
<keyword evidence="7" id="KW-0238">DNA-binding</keyword>
<dbReference type="PROSITE" id="PS51000">
    <property type="entry name" value="HTH_DEOR_2"/>
    <property type="match status" value="1"/>
</dbReference>
<dbReference type="InterPro" id="IPR014036">
    <property type="entry name" value="DeoR-like_C"/>
</dbReference>
<dbReference type="SMART" id="SM00420">
    <property type="entry name" value="HTH_DEOR"/>
    <property type="match status" value="1"/>
</dbReference>
<feature type="domain" description="HTH deoR-type" evidence="6">
    <location>
        <begin position="6"/>
        <end position="61"/>
    </location>
</feature>
<dbReference type="PANTHER" id="PTHR30363">
    <property type="entry name" value="HTH-TYPE TRANSCRIPTIONAL REGULATOR SRLR-RELATED"/>
    <property type="match status" value="1"/>
</dbReference>
<evidence type="ECO:0000259" key="6">
    <source>
        <dbReference type="PROSITE" id="PS51000"/>
    </source>
</evidence>
<dbReference type="PRINTS" id="PR00037">
    <property type="entry name" value="HTHLACR"/>
</dbReference>
<evidence type="ECO:0000256" key="4">
    <source>
        <dbReference type="ARBA" id="ARBA00023163"/>
    </source>
</evidence>
<keyword evidence="3" id="KW-0805">Transcription regulation</keyword>
<dbReference type="AlphaFoldDB" id="A0AAU8DN20"/>
<evidence type="ECO:0000256" key="1">
    <source>
        <dbReference type="ARBA" id="ARBA00021390"/>
    </source>
</evidence>
<dbReference type="GO" id="GO:0003700">
    <property type="term" value="F:DNA-binding transcription factor activity"/>
    <property type="evidence" value="ECO:0007669"/>
    <property type="project" value="InterPro"/>
</dbReference>
<dbReference type="SMART" id="SM01134">
    <property type="entry name" value="DeoRC"/>
    <property type="match status" value="1"/>
</dbReference>
<organism evidence="7">
    <name type="scientific">Nakamurella sp. A5-74</name>
    <dbReference type="NCBI Taxonomy" id="3158264"/>
    <lineage>
        <taxon>Bacteria</taxon>
        <taxon>Bacillati</taxon>
        <taxon>Actinomycetota</taxon>
        <taxon>Actinomycetes</taxon>
        <taxon>Nakamurellales</taxon>
        <taxon>Nakamurellaceae</taxon>
        <taxon>Nakamurella</taxon>
    </lineage>
</organism>
<dbReference type="SUPFAM" id="SSF46785">
    <property type="entry name" value="Winged helix' DNA-binding domain"/>
    <property type="match status" value="1"/>
</dbReference>
<dbReference type="InterPro" id="IPR001034">
    <property type="entry name" value="DeoR_HTH"/>
</dbReference>
<protein>
    <recommendedName>
        <fullName evidence="1">Lactose phosphotransferase system repressor</fullName>
    </recommendedName>
</protein>
<dbReference type="InterPro" id="IPR037171">
    <property type="entry name" value="NagB/RpiA_transferase-like"/>
</dbReference>
<dbReference type="RefSeq" id="WP_353649003.1">
    <property type="nucleotide sequence ID" value="NZ_CP159218.1"/>
</dbReference>
<keyword evidence="2" id="KW-0678">Repressor</keyword>
<evidence type="ECO:0000256" key="2">
    <source>
        <dbReference type="ARBA" id="ARBA00022491"/>
    </source>
</evidence>
<evidence type="ECO:0000256" key="3">
    <source>
        <dbReference type="ARBA" id="ARBA00023015"/>
    </source>
</evidence>
<dbReference type="Gene3D" id="1.10.10.10">
    <property type="entry name" value="Winged helix-like DNA-binding domain superfamily/Winged helix DNA-binding domain"/>
    <property type="match status" value="1"/>
</dbReference>
<comment type="function">
    <text evidence="5">Repressor of the lactose catabolism operon. Galactose-6-phosphate is the inducer.</text>
</comment>
<dbReference type="SUPFAM" id="SSF100950">
    <property type="entry name" value="NagB/RpiA/CoA transferase-like"/>
    <property type="match status" value="1"/>
</dbReference>
<dbReference type="SMART" id="SM00419">
    <property type="entry name" value="HTH_CRP"/>
    <property type="match status" value="1"/>
</dbReference>
<sequence>MSRVVNAERRRSIVLATRAEGHIEVAELADRLGVAPETVRRDLTALEAQGLVRRIHGSAYALSGAGFETSLAFRSTQLVAEKQRIADAAIDQLGAAESVFLDDGFTPLLVAQRLVTLDRPLTVITTSIPIAGTLAAAEGHTVIVLGGAVRCRTLSTAGPWSDDMLADLVLDLAILGTNGISPERGLTTPDPEVSALKSRALRRARRRVFVGVHSKFGVDSFARFADVGDFHVLVTDRGLRTVDAARYSALGPEVVRA</sequence>
<accession>A0AAU8DN20</accession>
<dbReference type="InterPro" id="IPR050313">
    <property type="entry name" value="Carb_Metab_HTH_regulators"/>
</dbReference>
<keyword evidence="4" id="KW-0804">Transcription</keyword>
<evidence type="ECO:0000256" key="5">
    <source>
        <dbReference type="ARBA" id="ARBA00024937"/>
    </source>
</evidence>
<dbReference type="Pfam" id="PF08220">
    <property type="entry name" value="HTH_DeoR"/>
    <property type="match status" value="1"/>
</dbReference>
<proteinExistence type="predicted"/>
<evidence type="ECO:0000313" key="7">
    <source>
        <dbReference type="EMBL" id="XCG63388.1"/>
    </source>
</evidence>
<name>A0AAU8DN20_9ACTN</name>
<dbReference type="Pfam" id="PF00455">
    <property type="entry name" value="DeoRC"/>
    <property type="match status" value="1"/>
</dbReference>
<gene>
    <name evidence="7" type="ORF">ABLG96_19665</name>
</gene>
<dbReference type="InterPro" id="IPR036390">
    <property type="entry name" value="WH_DNA-bd_sf"/>
</dbReference>
<dbReference type="PANTHER" id="PTHR30363:SF4">
    <property type="entry name" value="GLYCEROL-3-PHOSPHATE REGULON REPRESSOR"/>
    <property type="match status" value="1"/>
</dbReference>
<reference evidence="7" key="1">
    <citation type="submission" date="2024-05" db="EMBL/GenBank/DDBJ databases">
        <authorList>
            <person name="Cai S.Y."/>
            <person name="Jin L.M."/>
            <person name="Li H.R."/>
        </authorList>
    </citation>
    <scope>NUCLEOTIDE SEQUENCE</scope>
    <source>
        <strain evidence="7">A5-74</strain>
    </source>
</reference>
<dbReference type="InterPro" id="IPR036388">
    <property type="entry name" value="WH-like_DNA-bd_sf"/>
</dbReference>
<dbReference type="InterPro" id="IPR012318">
    <property type="entry name" value="HTH_CRP"/>
</dbReference>
<dbReference type="EMBL" id="CP159218">
    <property type="protein sequence ID" value="XCG63388.1"/>
    <property type="molecule type" value="Genomic_DNA"/>
</dbReference>